<evidence type="ECO:0000313" key="2">
    <source>
        <dbReference type="Proteomes" id="UP000639403"/>
    </source>
</evidence>
<reference evidence="1" key="2">
    <citation type="journal article" name="Front. Microbiol.">
        <title>Degradative Capacity of Two Strains of Rhodonia placenta: From Phenotype to Genotype.</title>
        <authorList>
            <person name="Kolle M."/>
            <person name="Horta M.A.C."/>
            <person name="Nowrousian M."/>
            <person name="Ohm R.A."/>
            <person name="Benz J.P."/>
            <person name="Pilgard A."/>
        </authorList>
    </citation>
    <scope>NUCLEOTIDE SEQUENCE</scope>
    <source>
        <strain evidence="1">FPRL280</strain>
    </source>
</reference>
<accession>A0A8H7NS53</accession>
<gene>
    <name evidence="1" type="ORF">IEO21_10636</name>
</gene>
<organism evidence="1 2">
    <name type="scientific">Rhodonia placenta</name>
    <dbReference type="NCBI Taxonomy" id="104341"/>
    <lineage>
        <taxon>Eukaryota</taxon>
        <taxon>Fungi</taxon>
        <taxon>Dikarya</taxon>
        <taxon>Basidiomycota</taxon>
        <taxon>Agaricomycotina</taxon>
        <taxon>Agaricomycetes</taxon>
        <taxon>Polyporales</taxon>
        <taxon>Adustoporiaceae</taxon>
        <taxon>Rhodonia</taxon>
    </lineage>
</organism>
<reference evidence="1" key="1">
    <citation type="submission" date="2020-11" db="EMBL/GenBank/DDBJ databases">
        <authorList>
            <person name="Koelle M."/>
            <person name="Horta M.A.C."/>
            <person name="Nowrousian M."/>
            <person name="Ohm R.A."/>
            <person name="Benz P."/>
            <person name="Pilgard A."/>
        </authorList>
    </citation>
    <scope>NUCLEOTIDE SEQUENCE</scope>
    <source>
        <strain evidence="1">FPRL280</strain>
    </source>
</reference>
<comment type="caution">
    <text evidence="1">The sequence shown here is derived from an EMBL/GenBank/DDBJ whole genome shotgun (WGS) entry which is preliminary data.</text>
</comment>
<evidence type="ECO:0000313" key="1">
    <source>
        <dbReference type="EMBL" id="KAF9799012.1"/>
    </source>
</evidence>
<name>A0A8H7NS53_9APHY</name>
<dbReference type="EMBL" id="JADOXO010000959">
    <property type="protein sequence ID" value="KAF9799012.1"/>
    <property type="molecule type" value="Genomic_DNA"/>
</dbReference>
<dbReference type="Proteomes" id="UP000639403">
    <property type="component" value="Unassembled WGS sequence"/>
</dbReference>
<protein>
    <submittedName>
        <fullName evidence="1">Uncharacterized protein</fullName>
    </submittedName>
</protein>
<sequence>MLSYIHEGKPPRDR</sequence>
<proteinExistence type="predicted"/>